<protein>
    <submittedName>
        <fullName evidence="1">Uncharacterized protein</fullName>
    </submittedName>
</protein>
<evidence type="ECO:0000313" key="2">
    <source>
        <dbReference type="Proteomes" id="UP001374535"/>
    </source>
</evidence>
<reference evidence="1 2" key="1">
    <citation type="journal article" date="2023" name="Life. Sci Alliance">
        <title>Evolutionary insights into 3D genome organization and epigenetic landscape of Vigna mungo.</title>
        <authorList>
            <person name="Junaid A."/>
            <person name="Singh B."/>
            <person name="Bhatia S."/>
        </authorList>
    </citation>
    <scope>NUCLEOTIDE SEQUENCE [LARGE SCALE GENOMIC DNA]</scope>
    <source>
        <strain evidence="1">Urdbean</strain>
    </source>
</reference>
<dbReference type="Proteomes" id="UP001374535">
    <property type="component" value="Chromosome 10"/>
</dbReference>
<evidence type="ECO:0000313" key="1">
    <source>
        <dbReference type="EMBL" id="WVY93752.1"/>
    </source>
</evidence>
<dbReference type="EMBL" id="CP144691">
    <property type="protein sequence ID" value="WVY93752.1"/>
    <property type="molecule type" value="Genomic_DNA"/>
</dbReference>
<proteinExistence type="predicted"/>
<organism evidence="1 2">
    <name type="scientific">Vigna mungo</name>
    <name type="common">Black gram</name>
    <name type="synonym">Phaseolus mungo</name>
    <dbReference type="NCBI Taxonomy" id="3915"/>
    <lineage>
        <taxon>Eukaryota</taxon>
        <taxon>Viridiplantae</taxon>
        <taxon>Streptophyta</taxon>
        <taxon>Embryophyta</taxon>
        <taxon>Tracheophyta</taxon>
        <taxon>Spermatophyta</taxon>
        <taxon>Magnoliopsida</taxon>
        <taxon>eudicotyledons</taxon>
        <taxon>Gunneridae</taxon>
        <taxon>Pentapetalae</taxon>
        <taxon>rosids</taxon>
        <taxon>fabids</taxon>
        <taxon>Fabales</taxon>
        <taxon>Fabaceae</taxon>
        <taxon>Papilionoideae</taxon>
        <taxon>50 kb inversion clade</taxon>
        <taxon>NPAAA clade</taxon>
        <taxon>indigoferoid/millettioid clade</taxon>
        <taxon>Phaseoleae</taxon>
        <taxon>Vigna</taxon>
    </lineage>
</organism>
<sequence length="158" mass="17734">MSTIEGNDTQGQTTRAPDVFEVQNIKGSTKVHTTVNNLEENAIQGFKTWQQKSKNLSWKNLATTLLRIVEGNKRSMLCESWTAVTRIGSVAILRENLKVNGVLGNKGAATAESVVATRTDEVRDVNLRISQNWAKRIKEEWKSLEEDLLYRPPPSPQI</sequence>
<accession>A0AAQ3MM90</accession>
<gene>
    <name evidence="1" type="ORF">V8G54_032840</name>
</gene>
<dbReference type="AlphaFoldDB" id="A0AAQ3MM90"/>
<name>A0AAQ3MM90_VIGMU</name>
<keyword evidence="2" id="KW-1185">Reference proteome</keyword>